<feature type="compositionally biased region" description="Low complexity" evidence="1">
    <location>
        <begin position="120"/>
        <end position="157"/>
    </location>
</feature>
<dbReference type="EMBL" id="QKKF02010319">
    <property type="protein sequence ID" value="RZF44714.1"/>
    <property type="molecule type" value="Genomic_DNA"/>
</dbReference>
<keyword evidence="4" id="KW-1185">Reference proteome</keyword>
<feature type="signal peptide" evidence="2">
    <location>
        <begin position="1"/>
        <end position="16"/>
    </location>
</feature>
<reference evidence="3 4" key="1">
    <citation type="journal article" date="2017" name="Gigascience">
        <title>Genome sequence of the small brown planthopper, Laodelphax striatellus.</title>
        <authorList>
            <person name="Zhu J."/>
            <person name="Jiang F."/>
            <person name="Wang X."/>
            <person name="Yang P."/>
            <person name="Bao Y."/>
            <person name="Zhao W."/>
            <person name="Wang W."/>
            <person name="Lu H."/>
            <person name="Wang Q."/>
            <person name="Cui N."/>
            <person name="Li J."/>
            <person name="Chen X."/>
            <person name="Luo L."/>
            <person name="Yu J."/>
            <person name="Kang L."/>
            <person name="Cui F."/>
        </authorList>
    </citation>
    <scope>NUCLEOTIDE SEQUENCE [LARGE SCALE GENOMIC DNA]</scope>
    <source>
        <strain evidence="3">Lst14</strain>
    </source>
</reference>
<feature type="region of interest" description="Disordered" evidence="1">
    <location>
        <begin position="114"/>
        <end position="157"/>
    </location>
</feature>
<dbReference type="Proteomes" id="UP000291343">
    <property type="component" value="Unassembled WGS sequence"/>
</dbReference>
<evidence type="ECO:0000256" key="1">
    <source>
        <dbReference type="SAM" id="MobiDB-lite"/>
    </source>
</evidence>
<evidence type="ECO:0000313" key="3">
    <source>
        <dbReference type="EMBL" id="RZF44714.1"/>
    </source>
</evidence>
<dbReference type="InParanoid" id="A0A482XG60"/>
<comment type="caution">
    <text evidence="3">The sequence shown here is derived from an EMBL/GenBank/DDBJ whole genome shotgun (WGS) entry which is preliminary data.</text>
</comment>
<name>A0A482XG60_LAOST</name>
<proteinExistence type="predicted"/>
<sequence>MKVIVAVCLMVSVASAAVLVRTPSLDSAVIQSDRLGGNFAYSHVEAPAYTAVNPVITHVPTPVAVSYNHVPVAVPVQVPVVAPAALPAYYAPSAPVFASPAAFFPGSPLPAIPAAPAPAAPETDSSAAPAPAPASEDSPAAAPSSDESESVSVEAAA</sequence>
<organism evidence="3 4">
    <name type="scientific">Laodelphax striatellus</name>
    <name type="common">Small brown planthopper</name>
    <name type="synonym">Delphax striatella</name>
    <dbReference type="NCBI Taxonomy" id="195883"/>
    <lineage>
        <taxon>Eukaryota</taxon>
        <taxon>Metazoa</taxon>
        <taxon>Ecdysozoa</taxon>
        <taxon>Arthropoda</taxon>
        <taxon>Hexapoda</taxon>
        <taxon>Insecta</taxon>
        <taxon>Pterygota</taxon>
        <taxon>Neoptera</taxon>
        <taxon>Paraneoptera</taxon>
        <taxon>Hemiptera</taxon>
        <taxon>Auchenorrhyncha</taxon>
        <taxon>Fulgoroidea</taxon>
        <taxon>Delphacidae</taxon>
        <taxon>Criomorphinae</taxon>
        <taxon>Laodelphax</taxon>
    </lineage>
</organism>
<evidence type="ECO:0000313" key="4">
    <source>
        <dbReference type="Proteomes" id="UP000291343"/>
    </source>
</evidence>
<evidence type="ECO:0000256" key="2">
    <source>
        <dbReference type="SAM" id="SignalP"/>
    </source>
</evidence>
<protein>
    <submittedName>
        <fullName evidence="3">Uncharacterized protein</fullName>
    </submittedName>
</protein>
<dbReference type="AlphaFoldDB" id="A0A482XG60"/>
<gene>
    <name evidence="3" type="ORF">LSTR_LSTR000666</name>
</gene>
<dbReference type="OrthoDB" id="8250900at2759"/>
<keyword evidence="2" id="KW-0732">Signal</keyword>
<accession>A0A482XG60</accession>
<feature type="chain" id="PRO_5019847338" evidence="2">
    <location>
        <begin position="17"/>
        <end position="157"/>
    </location>
</feature>